<dbReference type="OrthoDB" id="9807055at2"/>
<evidence type="ECO:0000256" key="5">
    <source>
        <dbReference type="ARBA" id="ARBA00022807"/>
    </source>
</evidence>
<feature type="domain" description="NlpC/P60" evidence="8">
    <location>
        <begin position="53"/>
        <end position="180"/>
    </location>
</feature>
<dbReference type="Gene3D" id="3.90.1720.10">
    <property type="entry name" value="endopeptidase domain like (from Nostoc punctiforme)"/>
    <property type="match status" value="1"/>
</dbReference>
<accession>A0A098LCL8</accession>
<feature type="compositionally biased region" description="Polar residues" evidence="6">
    <location>
        <begin position="32"/>
        <end position="43"/>
    </location>
</feature>
<comment type="caution">
    <text evidence="9">The sequence shown here is derived from an EMBL/GenBank/DDBJ whole genome shotgun (WGS) entry which is preliminary data.</text>
</comment>
<keyword evidence="9" id="KW-0449">Lipoprotein</keyword>
<feature type="chain" id="PRO_5001937215" evidence="7">
    <location>
        <begin position="24"/>
        <end position="181"/>
    </location>
</feature>
<dbReference type="InterPro" id="IPR000064">
    <property type="entry name" value="NLP_P60_dom"/>
</dbReference>
<evidence type="ECO:0000256" key="4">
    <source>
        <dbReference type="ARBA" id="ARBA00022801"/>
    </source>
</evidence>
<dbReference type="InterPro" id="IPR052062">
    <property type="entry name" value="Murein_DD/LD_carboxypeptidase"/>
</dbReference>
<dbReference type="EMBL" id="BBLT01000002">
    <property type="protein sequence ID" value="GAL83768.1"/>
    <property type="molecule type" value="Genomic_DNA"/>
</dbReference>
<keyword evidence="3 7" id="KW-0732">Signal</keyword>
<dbReference type="PANTHER" id="PTHR47360:SF1">
    <property type="entry name" value="ENDOPEPTIDASE NLPC-RELATED"/>
    <property type="match status" value="1"/>
</dbReference>
<proteinExistence type="inferred from homology"/>
<evidence type="ECO:0000256" key="2">
    <source>
        <dbReference type="ARBA" id="ARBA00022670"/>
    </source>
</evidence>
<keyword evidence="10" id="KW-1185">Reference proteome</keyword>
<dbReference type="PANTHER" id="PTHR47360">
    <property type="entry name" value="MUREIN DD-ENDOPEPTIDASE MEPS/MUREIN LD-CARBOXYPEPTIDASE"/>
    <property type="match status" value="1"/>
</dbReference>
<evidence type="ECO:0000256" key="1">
    <source>
        <dbReference type="ARBA" id="ARBA00007074"/>
    </source>
</evidence>
<name>A0A098LCL8_9BACT</name>
<evidence type="ECO:0000256" key="7">
    <source>
        <dbReference type="SAM" id="SignalP"/>
    </source>
</evidence>
<feature type="signal peptide" evidence="7">
    <location>
        <begin position="1"/>
        <end position="23"/>
    </location>
</feature>
<dbReference type="SUPFAM" id="SSF54001">
    <property type="entry name" value="Cysteine proteinases"/>
    <property type="match status" value="1"/>
</dbReference>
<dbReference type="GO" id="GO:0008234">
    <property type="term" value="F:cysteine-type peptidase activity"/>
    <property type="evidence" value="ECO:0007669"/>
    <property type="project" value="UniProtKB-KW"/>
</dbReference>
<reference evidence="9 10" key="1">
    <citation type="submission" date="2014-09" db="EMBL/GenBank/DDBJ databases">
        <title>Sporocytophaga myxococcoides PG-01 genome sequencing.</title>
        <authorList>
            <person name="Liu L."/>
            <person name="Gao P.J."/>
            <person name="Chen G.J."/>
            <person name="Wang L.S."/>
        </authorList>
    </citation>
    <scope>NUCLEOTIDE SEQUENCE [LARGE SCALE GENOMIC DNA]</scope>
    <source>
        <strain evidence="9 10">PG-01</strain>
    </source>
</reference>
<dbReference type="Pfam" id="PF00877">
    <property type="entry name" value="NLPC_P60"/>
    <property type="match status" value="1"/>
</dbReference>
<keyword evidence="5" id="KW-0788">Thiol protease</keyword>
<organism evidence="9 10">
    <name type="scientific">Sporocytophaga myxococcoides</name>
    <dbReference type="NCBI Taxonomy" id="153721"/>
    <lineage>
        <taxon>Bacteria</taxon>
        <taxon>Pseudomonadati</taxon>
        <taxon>Bacteroidota</taxon>
        <taxon>Cytophagia</taxon>
        <taxon>Cytophagales</taxon>
        <taxon>Cytophagaceae</taxon>
        <taxon>Sporocytophaga</taxon>
    </lineage>
</organism>
<dbReference type="InterPro" id="IPR038765">
    <property type="entry name" value="Papain-like_cys_pep_sf"/>
</dbReference>
<keyword evidence="2" id="KW-0645">Protease</keyword>
<sequence>MHFFKVIKSIVKPILFSTIFAVAMVSCKPSKHNTSGKNSQSETKVIKTGKPSEDKAQQVINSARSYLGTHYKYGGTTKSGIDCSGLVCNSFKTIDITLPRTSTAQSEYGKSVKIGDVREGDLLFFSDNKGGNKINHVGLVTEVKSNSVKFIHSTTKMGVIEDDLYSDYYHPRFVKAIRIIN</sequence>
<evidence type="ECO:0000259" key="8">
    <source>
        <dbReference type="PROSITE" id="PS51935"/>
    </source>
</evidence>
<dbReference type="PROSITE" id="PS51257">
    <property type="entry name" value="PROKAR_LIPOPROTEIN"/>
    <property type="match status" value="1"/>
</dbReference>
<protein>
    <submittedName>
        <fullName evidence="9">Lipoprotein</fullName>
    </submittedName>
</protein>
<comment type="similarity">
    <text evidence="1">Belongs to the peptidase C40 family.</text>
</comment>
<dbReference type="GO" id="GO:0006508">
    <property type="term" value="P:proteolysis"/>
    <property type="evidence" value="ECO:0007669"/>
    <property type="project" value="UniProtKB-KW"/>
</dbReference>
<dbReference type="AlphaFoldDB" id="A0A098LCL8"/>
<evidence type="ECO:0000313" key="9">
    <source>
        <dbReference type="EMBL" id="GAL83768.1"/>
    </source>
</evidence>
<keyword evidence="4" id="KW-0378">Hydrolase</keyword>
<dbReference type="RefSeq" id="WP_045459405.1">
    <property type="nucleotide sequence ID" value="NZ_BBLT01000002.1"/>
</dbReference>
<dbReference type="PROSITE" id="PS51935">
    <property type="entry name" value="NLPC_P60"/>
    <property type="match status" value="1"/>
</dbReference>
<feature type="region of interest" description="Disordered" evidence="6">
    <location>
        <begin position="30"/>
        <end position="52"/>
    </location>
</feature>
<gene>
    <name evidence="9" type="ORF">MYP_996</name>
</gene>
<dbReference type="STRING" id="153721.MYP_996"/>
<dbReference type="Proteomes" id="UP000030185">
    <property type="component" value="Unassembled WGS sequence"/>
</dbReference>
<evidence type="ECO:0000256" key="3">
    <source>
        <dbReference type="ARBA" id="ARBA00022729"/>
    </source>
</evidence>
<dbReference type="eggNOG" id="COG0791">
    <property type="taxonomic scope" value="Bacteria"/>
</dbReference>
<evidence type="ECO:0000256" key="6">
    <source>
        <dbReference type="SAM" id="MobiDB-lite"/>
    </source>
</evidence>
<evidence type="ECO:0000313" key="10">
    <source>
        <dbReference type="Proteomes" id="UP000030185"/>
    </source>
</evidence>